<dbReference type="InterPro" id="IPR027417">
    <property type="entry name" value="P-loop_NTPase"/>
</dbReference>
<dbReference type="EMBL" id="QQWG01000004">
    <property type="protein sequence ID" value="RRG23037.1"/>
    <property type="molecule type" value="Genomic_DNA"/>
</dbReference>
<dbReference type="Proteomes" id="UP000285794">
    <property type="component" value="Unassembled WGS sequence"/>
</dbReference>
<organism evidence="2 3">
    <name type="scientific">Ancylomarina euxinus</name>
    <dbReference type="NCBI Taxonomy" id="2283627"/>
    <lineage>
        <taxon>Bacteria</taxon>
        <taxon>Pseudomonadati</taxon>
        <taxon>Bacteroidota</taxon>
        <taxon>Bacteroidia</taxon>
        <taxon>Marinilabiliales</taxon>
        <taxon>Marinifilaceae</taxon>
        <taxon>Ancylomarina</taxon>
    </lineage>
</organism>
<dbReference type="GO" id="GO:0005524">
    <property type="term" value="F:ATP binding"/>
    <property type="evidence" value="ECO:0007669"/>
    <property type="project" value="InterPro"/>
</dbReference>
<dbReference type="AlphaFoldDB" id="A0A425Y4B5"/>
<keyword evidence="3" id="KW-1185">Reference proteome</keyword>
<dbReference type="PANTHER" id="PTHR30153">
    <property type="entry name" value="REPLICATIVE DNA HELICASE DNAB"/>
    <property type="match status" value="1"/>
</dbReference>
<dbReference type="GO" id="GO:0003678">
    <property type="term" value="F:DNA helicase activity"/>
    <property type="evidence" value="ECO:0007669"/>
    <property type="project" value="InterPro"/>
</dbReference>
<accession>A0A425Y4B5</accession>
<protein>
    <recommendedName>
        <fullName evidence="1">SF4 helicase domain-containing protein</fullName>
    </recommendedName>
</protein>
<dbReference type="GO" id="GO:0006260">
    <property type="term" value="P:DNA replication"/>
    <property type="evidence" value="ECO:0007669"/>
    <property type="project" value="InterPro"/>
</dbReference>
<evidence type="ECO:0000259" key="1">
    <source>
        <dbReference type="PROSITE" id="PS51199"/>
    </source>
</evidence>
<dbReference type="Gene3D" id="3.40.50.300">
    <property type="entry name" value="P-loop containing nucleotide triphosphate hydrolases"/>
    <property type="match status" value="1"/>
</dbReference>
<dbReference type="PROSITE" id="PS51199">
    <property type="entry name" value="SF4_HELICASE"/>
    <property type="match status" value="1"/>
</dbReference>
<evidence type="ECO:0000313" key="2">
    <source>
        <dbReference type="EMBL" id="RRG23037.1"/>
    </source>
</evidence>
<evidence type="ECO:0000313" key="3">
    <source>
        <dbReference type="Proteomes" id="UP000285794"/>
    </source>
</evidence>
<name>A0A425Y4B5_9BACT</name>
<sequence length="211" mass="23748">MSATQLMDRLIIGCSEVGADQYKAGTLTSTEMTAVDIGVHEIEQTKLLIDDFPYCNMGYIRRTARKRKREGKCDLIIIDYLQLIEPDKSAGSVREQQISMISRGLKALAKDLDVPIIVLSQLSRDVEKRGGTRMPQLSDLRDSGAIEQDADMVIFPYRPAYYEEMSNSKDENGLPLKGCVKLIVSKNRNGRTLDVDAYHNESMTFFSDSRI</sequence>
<comment type="caution">
    <text evidence="2">The sequence shown here is derived from an EMBL/GenBank/DDBJ whole genome shotgun (WGS) entry which is preliminary data.</text>
</comment>
<dbReference type="SUPFAM" id="SSF52540">
    <property type="entry name" value="P-loop containing nucleoside triphosphate hydrolases"/>
    <property type="match status" value="1"/>
</dbReference>
<dbReference type="GO" id="GO:0005829">
    <property type="term" value="C:cytosol"/>
    <property type="evidence" value="ECO:0007669"/>
    <property type="project" value="TreeGrafter"/>
</dbReference>
<feature type="domain" description="SF4 helicase" evidence="1">
    <location>
        <begin position="1"/>
        <end position="211"/>
    </location>
</feature>
<gene>
    <name evidence="2" type="ORF">DWB61_06270</name>
</gene>
<dbReference type="PANTHER" id="PTHR30153:SF2">
    <property type="entry name" value="REPLICATIVE DNA HELICASE"/>
    <property type="match status" value="1"/>
</dbReference>
<reference evidence="2 3" key="1">
    <citation type="submission" date="2018-07" db="EMBL/GenBank/DDBJ databases">
        <title>Draft genome sequence of Ancylomarina sp. M1P.</title>
        <authorList>
            <person name="Yadav S."/>
            <person name="Villanueva L."/>
            <person name="Damste J.S.S."/>
        </authorList>
    </citation>
    <scope>NUCLEOTIDE SEQUENCE [LARGE SCALE GENOMIC DNA]</scope>
    <source>
        <strain evidence="2 3">M1P</strain>
    </source>
</reference>
<proteinExistence type="predicted"/>
<dbReference type="InterPro" id="IPR007694">
    <property type="entry name" value="DNA_helicase_DnaB-like_C"/>
</dbReference>
<dbReference type="Pfam" id="PF03796">
    <property type="entry name" value="DnaB_C"/>
    <property type="match status" value="1"/>
</dbReference>